<organism evidence="2 3">
    <name type="scientific">Salinactinospora qingdaonensis</name>
    <dbReference type="NCBI Taxonomy" id="702744"/>
    <lineage>
        <taxon>Bacteria</taxon>
        <taxon>Bacillati</taxon>
        <taxon>Actinomycetota</taxon>
        <taxon>Actinomycetes</taxon>
        <taxon>Streptosporangiales</taxon>
        <taxon>Nocardiopsidaceae</taxon>
        <taxon>Salinactinospora</taxon>
    </lineage>
</organism>
<dbReference type="Proteomes" id="UP001500908">
    <property type="component" value="Unassembled WGS sequence"/>
</dbReference>
<keyword evidence="3" id="KW-1185">Reference proteome</keyword>
<name>A0ABP7FFP3_9ACTN</name>
<feature type="transmembrane region" description="Helical" evidence="1">
    <location>
        <begin position="43"/>
        <end position="65"/>
    </location>
</feature>
<evidence type="ECO:0000313" key="3">
    <source>
        <dbReference type="Proteomes" id="UP001500908"/>
    </source>
</evidence>
<evidence type="ECO:0000256" key="1">
    <source>
        <dbReference type="SAM" id="Phobius"/>
    </source>
</evidence>
<dbReference type="RefSeq" id="WP_344969564.1">
    <property type="nucleotide sequence ID" value="NZ_BAABDD010000006.1"/>
</dbReference>
<gene>
    <name evidence="2" type="ORF">GCM10022402_18290</name>
</gene>
<feature type="transmembrane region" description="Helical" evidence="1">
    <location>
        <begin position="85"/>
        <end position="104"/>
    </location>
</feature>
<comment type="caution">
    <text evidence="2">The sequence shown here is derived from an EMBL/GenBank/DDBJ whole genome shotgun (WGS) entry which is preliminary data.</text>
</comment>
<keyword evidence="1" id="KW-0472">Membrane</keyword>
<feature type="transmembrane region" description="Helical" evidence="1">
    <location>
        <begin position="12"/>
        <end position="37"/>
    </location>
</feature>
<dbReference type="EMBL" id="BAABDD010000006">
    <property type="protein sequence ID" value="GAA3738740.1"/>
    <property type="molecule type" value="Genomic_DNA"/>
</dbReference>
<sequence length="136" mass="13699">MTLERGNAFTPVASATMIWPTGIATGAGAVAGALSFLMSLGDLSIAGPLTTAIFFFSLVGGAVALLGKKGDPRARRWAYQYPWRFAGPPAVLAGVGVAVVTLFAGGPFAAIFAGLSSAAVLWVILGIIGMVAGNKS</sequence>
<proteinExistence type="predicted"/>
<keyword evidence="1" id="KW-0812">Transmembrane</keyword>
<accession>A0ABP7FFP3</accession>
<protein>
    <submittedName>
        <fullName evidence="2">Uncharacterized protein</fullName>
    </submittedName>
</protein>
<keyword evidence="1" id="KW-1133">Transmembrane helix</keyword>
<evidence type="ECO:0000313" key="2">
    <source>
        <dbReference type="EMBL" id="GAA3738740.1"/>
    </source>
</evidence>
<feature type="transmembrane region" description="Helical" evidence="1">
    <location>
        <begin position="110"/>
        <end position="132"/>
    </location>
</feature>
<reference evidence="3" key="1">
    <citation type="journal article" date="2019" name="Int. J. Syst. Evol. Microbiol.">
        <title>The Global Catalogue of Microorganisms (GCM) 10K type strain sequencing project: providing services to taxonomists for standard genome sequencing and annotation.</title>
        <authorList>
            <consortium name="The Broad Institute Genomics Platform"/>
            <consortium name="The Broad Institute Genome Sequencing Center for Infectious Disease"/>
            <person name="Wu L."/>
            <person name="Ma J."/>
        </authorList>
    </citation>
    <scope>NUCLEOTIDE SEQUENCE [LARGE SCALE GENOMIC DNA]</scope>
    <source>
        <strain evidence="3">JCM 17137</strain>
    </source>
</reference>